<evidence type="ECO:0000256" key="3">
    <source>
        <dbReference type="ARBA" id="ARBA00014376"/>
    </source>
</evidence>
<evidence type="ECO:0000259" key="6">
    <source>
        <dbReference type="Pfam" id="PF00460"/>
    </source>
</evidence>
<dbReference type="InterPro" id="IPR006300">
    <property type="entry name" value="FlgB"/>
</dbReference>
<accession>A0A1F4RDJ3</accession>
<dbReference type="AlphaFoldDB" id="A0A1F4RDJ3"/>
<dbReference type="EMBL" id="METP01000022">
    <property type="protein sequence ID" value="OGC06264.1"/>
    <property type="molecule type" value="Genomic_DNA"/>
</dbReference>
<dbReference type="Pfam" id="PF00460">
    <property type="entry name" value="Flg_bb_rod"/>
    <property type="match status" value="1"/>
</dbReference>
<sequence length="99" mass="11378">MIEPIFDSHFDRLEKAMEIATRRQEIITHNIANAKTPGFEPLTFDEELMQAIKKTDQREVVLEEELAALSDNSLKYSAYVKLLSSKLNVLRTIATQGRR</sequence>
<organism evidence="7 8">
    <name type="scientific">candidate division WOR-1 bacterium RIFCSPLOWO2_02_FULL_46_20</name>
    <dbReference type="NCBI Taxonomy" id="1802567"/>
    <lineage>
        <taxon>Bacteria</taxon>
        <taxon>Bacillati</taxon>
        <taxon>Saganbacteria</taxon>
    </lineage>
</organism>
<name>A0A1F4RDJ3_UNCSA</name>
<evidence type="ECO:0000313" key="8">
    <source>
        <dbReference type="Proteomes" id="UP000176938"/>
    </source>
</evidence>
<proteinExistence type="inferred from homology"/>
<comment type="function">
    <text evidence="5">Structural component of flagellum, the bacterial motility apparatus. Part of the rod structure of flagellar basal body.</text>
</comment>
<evidence type="ECO:0000256" key="4">
    <source>
        <dbReference type="ARBA" id="ARBA00023143"/>
    </source>
</evidence>
<dbReference type="Proteomes" id="UP000176938">
    <property type="component" value="Unassembled WGS sequence"/>
</dbReference>
<feature type="domain" description="Flagellar basal body rod protein N-terminal" evidence="6">
    <location>
        <begin position="16"/>
        <end position="39"/>
    </location>
</feature>
<evidence type="ECO:0000256" key="5">
    <source>
        <dbReference type="ARBA" id="ARBA00024934"/>
    </source>
</evidence>
<reference evidence="7 8" key="1">
    <citation type="journal article" date="2016" name="Nat. Commun.">
        <title>Thousands of microbial genomes shed light on interconnected biogeochemical processes in an aquifer system.</title>
        <authorList>
            <person name="Anantharaman K."/>
            <person name="Brown C.T."/>
            <person name="Hug L.A."/>
            <person name="Sharon I."/>
            <person name="Castelle C.J."/>
            <person name="Probst A.J."/>
            <person name="Thomas B.C."/>
            <person name="Singh A."/>
            <person name="Wilkins M.J."/>
            <person name="Karaoz U."/>
            <person name="Brodie E.L."/>
            <person name="Williams K.H."/>
            <person name="Hubbard S.S."/>
            <person name="Banfield J.F."/>
        </authorList>
    </citation>
    <scope>NUCLEOTIDE SEQUENCE [LARGE SCALE GENOMIC DNA]</scope>
</reference>
<dbReference type="GO" id="GO:0071973">
    <property type="term" value="P:bacterial-type flagellum-dependent cell motility"/>
    <property type="evidence" value="ECO:0007669"/>
    <property type="project" value="InterPro"/>
</dbReference>
<protein>
    <recommendedName>
        <fullName evidence="3">Flagellar basal body rod protein FlgB</fullName>
    </recommendedName>
</protein>
<evidence type="ECO:0000313" key="7">
    <source>
        <dbReference type="EMBL" id="OGC06264.1"/>
    </source>
</evidence>
<comment type="subcellular location">
    <subcellularLocation>
        <location evidence="1">Bacterial flagellum basal body</location>
    </subcellularLocation>
</comment>
<gene>
    <name evidence="7" type="ORF">A3H38_00995</name>
</gene>
<evidence type="ECO:0000256" key="2">
    <source>
        <dbReference type="ARBA" id="ARBA00009677"/>
    </source>
</evidence>
<dbReference type="PIRSF" id="PIRSF002889">
    <property type="entry name" value="Rod_FlgB"/>
    <property type="match status" value="1"/>
</dbReference>
<comment type="similarity">
    <text evidence="2">Belongs to the flagella basal body rod proteins family.</text>
</comment>
<comment type="caution">
    <text evidence="7">The sequence shown here is derived from an EMBL/GenBank/DDBJ whole genome shotgun (WGS) entry which is preliminary data.</text>
</comment>
<keyword evidence="4" id="KW-0975">Bacterial flagellum</keyword>
<dbReference type="GO" id="GO:0030694">
    <property type="term" value="C:bacterial-type flagellum basal body, rod"/>
    <property type="evidence" value="ECO:0007669"/>
    <property type="project" value="InterPro"/>
</dbReference>
<dbReference type="InterPro" id="IPR001444">
    <property type="entry name" value="Flag_bb_rod_N"/>
</dbReference>
<evidence type="ECO:0000256" key="1">
    <source>
        <dbReference type="ARBA" id="ARBA00004117"/>
    </source>
</evidence>